<evidence type="ECO:0000313" key="2">
    <source>
        <dbReference type="EMBL" id="KAG9232341.1"/>
    </source>
</evidence>
<gene>
    <name evidence="2" type="ORF">BJ875DRAFT_81808</name>
</gene>
<comment type="caution">
    <text evidence="2">The sequence shown here is derived from an EMBL/GenBank/DDBJ whole genome shotgun (WGS) entry which is preliminary data.</text>
</comment>
<name>A0A9P7YEU0_9HELO</name>
<dbReference type="Proteomes" id="UP000824998">
    <property type="component" value="Unassembled WGS sequence"/>
</dbReference>
<dbReference type="InterPro" id="IPR053204">
    <property type="entry name" value="Oxopyrrolidines_Biosynth-assoc"/>
</dbReference>
<dbReference type="Pfam" id="PF12311">
    <property type="entry name" value="DUF3632"/>
    <property type="match status" value="1"/>
</dbReference>
<reference evidence="2" key="1">
    <citation type="journal article" date="2021" name="IMA Fungus">
        <title>Genomic characterization of three marine fungi, including Emericellopsis atlantica sp. nov. with signatures of a generalist lifestyle and marine biomass degradation.</title>
        <authorList>
            <person name="Hagestad O.C."/>
            <person name="Hou L."/>
            <person name="Andersen J.H."/>
            <person name="Hansen E.H."/>
            <person name="Altermark B."/>
            <person name="Li C."/>
            <person name="Kuhnert E."/>
            <person name="Cox R.J."/>
            <person name="Crous P.W."/>
            <person name="Spatafora J.W."/>
            <person name="Lail K."/>
            <person name="Amirebrahimi M."/>
            <person name="Lipzen A."/>
            <person name="Pangilinan J."/>
            <person name="Andreopoulos W."/>
            <person name="Hayes R.D."/>
            <person name="Ng V."/>
            <person name="Grigoriev I.V."/>
            <person name="Jackson S.A."/>
            <person name="Sutton T.D.S."/>
            <person name="Dobson A.D.W."/>
            <person name="Rama T."/>
        </authorList>
    </citation>
    <scope>NUCLEOTIDE SEQUENCE</scope>
    <source>
        <strain evidence="2">TRa018bII</strain>
    </source>
</reference>
<keyword evidence="3" id="KW-1185">Reference proteome</keyword>
<sequence>MAFPPRPAWVNGNSLTGNVFDIIADFLSNDRKASRSASELTSLFLPYTSTIKETENVQCLWGTIFWLASNFHPGATEHWLLTELVQEIQKIPAPPGNGVKQDQEQTGQEWWTDLPGWRSAWADFECDAPLVPRMMSREGAEQTKSTLFTPGPWRSGDGNPMSGQAWANLNAFAAKLHARTDLDFLDLAGLYALLEALEQEISSKDLDNVVPAAACWILSAGKEIRENDEEHDVDENGPVETKRLPGSRGGLYKGPKGFSDERWAFWKSRFAELSKRADLNQNTRLFATQALDEMTCIEVRN</sequence>
<dbReference type="EMBL" id="MU251553">
    <property type="protein sequence ID" value="KAG9232341.1"/>
    <property type="molecule type" value="Genomic_DNA"/>
</dbReference>
<proteinExistence type="predicted"/>
<evidence type="ECO:0000313" key="3">
    <source>
        <dbReference type="Proteomes" id="UP000824998"/>
    </source>
</evidence>
<dbReference type="OrthoDB" id="3350591at2759"/>
<feature type="compositionally biased region" description="Acidic residues" evidence="1">
    <location>
        <begin position="227"/>
        <end position="237"/>
    </location>
</feature>
<dbReference type="PANTHER" id="PTHR38797:SF4">
    <property type="entry name" value="NUCLEAR PORE COMPLEX PROTEIN NUP85"/>
    <property type="match status" value="1"/>
</dbReference>
<evidence type="ECO:0000256" key="1">
    <source>
        <dbReference type="SAM" id="MobiDB-lite"/>
    </source>
</evidence>
<protein>
    <submittedName>
        <fullName evidence="2">Uncharacterized protein</fullName>
    </submittedName>
</protein>
<organism evidence="2 3">
    <name type="scientific">Amylocarpus encephaloides</name>
    <dbReference type="NCBI Taxonomy" id="45428"/>
    <lineage>
        <taxon>Eukaryota</taxon>
        <taxon>Fungi</taxon>
        <taxon>Dikarya</taxon>
        <taxon>Ascomycota</taxon>
        <taxon>Pezizomycotina</taxon>
        <taxon>Leotiomycetes</taxon>
        <taxon>Helotiales</taxon>
        <taxon>Helotiales incertae sedis</taxon>
        <taxon>Amylocarpus</taxon>
    </lineage>
</organism>
<dbReference type="PANTHER" id="PTHR38797">
    <property type="entry name" value="NUCLEAR PORE COMPLEX PROTEIN NUP85-RELATED"/>
    <property type="match status" value="1"/>
</dbReference>
<feature type="region of interest" description="Disordered" evidence="1">
    <location>
        <begin position="227"/>
        <end position="250"/>
    </location>
</feature>
<dbReference type="InterPro" id="IPR022085">
    <property type="entry name" value="OpdG"/>
</dbReference>
<accession>A0A9P7YEU0</accession>
<dbReference type="AlphaFoldDB" id="A0A9P7YEU0"/>